<dbReference type="Pfam" id="PF05317">
    <property type="entry name" value="Thermopsin"/>
    <property type="match status" value="1"/>
</dbReference>
<gene>
    <name evidence="2" type="ORF">GC250_08735</name>
</gene>
<evidence type="ECO:0000256" key="1">
    <source>
        <dbReference type="SAM" id="Phobius"/>
    </source>
</evidence>
<keyword evidence="1" id="KW-0472">Membrane</keyword>
<feature type="transmembrane region" description="Helical" evidence="1">
    <location>
        <begin position="327"/>
        <end position="347"/>
    </location>
</feature>
<dbReference type="EMBL" id="WGGD01000005">
    <property type="protein sequence ID" value="MUN29519.1"/>
    <property type="molecule type" value="Genomic_DNA"/>
</dbReference>
<keyword evidence="1" id="KW-0812">Transmembrane</keyword>
<keyword evidence="3" id="KW-1185">Reference proteome</keyword>
<proteinExistence type="predicted"/>
<dbReference type="InterPro" id="IPR007981">
    <property type="entry name" value="Peptidase_A5"/>
</dbReference>
<protein>
    <recommendedName>
        <fullName evidence="4">Thermopsin</fullName>
    </recommendedName>
</protein>
<dbReference type="AlphaFoldDB" id="A0A6A9QMY8"/>
<evidence type="ECO:0008006" key="4">
    <source>
        <dbReference type="Google" id="ProtNLM"/>
    </source>
</evidence>
<keyword evidence="1" id="KW-1133">Transmembrane helix</keyword>
<reference evidence="2 3" key="1">
    <citation type="submission" date="2019-10" db="EMBL/GenBank/DDBJ databases">
        <title>Sequencing and Assembly of Multiple Reported Metal-Biooxidizing Members of the Extremely Thermoacidophilic Archaeal Family Sulfolobaceae.</title>
        <authorList>
            <person name="Counts J.A."/>
            <person name="Kelly R.M."/>
        </authorList>
    </citation>
    <scope>NUCLEOTIDE SEQUENCE [LARGE SCALE GENOMIC DNA]</scope>
    <source>
        <strain evidence="2 3">DSM 6482</strain>
    </source>
</reference>
<organism evidence="2 3">
    <name type="scientific">Sulfuracidifex metallicus DSM 6482 = JCM 9184</name>
    <dbReference type="NCBI Taxonomy" id="523847"/>
    <lineage>
        <taxon>Archaea</taxon>
        <taxon>Thermoproteota</taxon>
        <taxon>Thermoprotei</taxon>
        <taxon>Sulfolobales</taxon>
        <taxon>Sulfolobaceae</taxon>
        <taxon>Sulfuracidifex</taxon>
    </lineage>
</organism>
<dbReference type="Proteomes" id="UP000470772">
    <property type="component" value="Unassembled WGS sequence"/>
</dbReference>
<evidence type="ECO:0000313" key="3">
    <source>
        <dbReference type="Proteomes" id="UP000470772"/>
    </source>
</evidence>
<sequence length="350" mass="39187">MNKKAIPLLIAVLLISTQIVSATVNPYIDTQEYPFHSYAVGIASYGVYQKGDKLIPYYITTSSVLGYVSLHQVQANSPFSVQMNVMLIVNDQTFWLQNVVVIDPVGHYFYLSSSVLNLTCTNSPLTNIQGEGSFVKGNDGQCYYVNYVGDYRYSLPLSFYLVINVTHTSNHVRILFGFKGINGTCIQGKTIFFQDDVIYIPHVYRASLYVSGYNYLSDSSPYQGFSFYDAELVFGGEGNGKVINFDKLQAYLSLYYDRGGYVPFPSYFDFGSDTAEGTTNLVTHKVGDLFLVTTGRQAYYYLGEVHDAPIHLTGSEIVISERSPLEMVFLSLVLFLIVVGAFFRKIISML</sequence>
<accession>A0A6A9QMY8</accession>
<dbReference type="RefSeq" id="WP_156017079.1">
    <property type="nucleotide sequence ID" value="NZ_WGGD01000005.1"/>
</dbReference>
<evidence type="ECO:0000313" key="2">
    <source>
        <dbReference type="EMBL" id="MUN29519.1"/>
    </source>
</evidence>
<name>A0A6A9QMY8_SULME</name>
<comment type="caution">
    <text evidence="2">The sequence shown here is derived from an EMBL/GenBank/DDBJ whole genome shotgun (WGS) entry which is preliminary data.</text>
</comment>